<evidence type="ECO:0000256" key="4">
    <source>
        <dbReference type="RuleBase" id="RU361168"/>
    </source>
</evidence>
<dbReference type="EC" id="3.2.1.22" evidence="4"/>
<proteinExistence type="inferred from homology"/>
<dbReference type="EMBL" id="JBCGBO010000002">
    <property type="protein sequence ID" value="KAK9223762.1"/>
    <property type="molecule type" value="Genomic_DNA"/>
</dbReference>
<dbReference type="CDD" id="cd14792">
    <property type="entry name" value="GH27"/>
    <property type="match status" value="1"/>
</dbReference>
<dbReference type="PANTHER" id="PTHR11452:SF36">
    <property type="entry name" value="ALPHA-GALACTOSIDASE"/>
    <property type="match status" value="1"/>
</dbReference>
<evidence type="ECO:0000256" key="5">
    <source>
        <dbReference type="SAM" id="MobiDB-lite"/>
    </source>
</evidence>
<feature type="region of interest" description="Disordered" evidence="5">
    <location>
        <begin position="361"/>
        <end position="391"/>
    </location>
</feature>
<evidence type="ECO:0000256" key="1">
    <source>
        <dbReference type="ARBA" id="ARBA00009743"/>
    </source>
</evidence>
<comment type="similarity">
    <text evidence="1 4">Belongs to the glycosyl hydrolase 27 family.</text>
</comment>
<evidence type="ECO:0000256" key="2">
    <source>
        <dbReference type="ARBA" id="ARBA00022801"/>
    </source>
</evidence>
<dbReference type="Gene3D" id="3.20.20.70">
    <property type="entry name" value="Aldolase class I"/>
    <property type="match status" value="2"/>
</dbReference>
<dbReference type="InterPro" id="IPR017853">
    <property type="entry name" value="GH"/>
</dbReference>
<dbReference type="InterPro" id="IPR002241">
    <property type="entry name" value="Glyco_hydro_27"/>
</dbReference>
<dbReference type="InterPro" id="IPR027417">
    <property type="entry name" value="P-loop_NTPase"/>
</dbReference>
<dbReference type="Gene3D" id="3.40.50.300">
    <property type="entry name" value="P-loop containing nucleotide triphosphate hydrolases"/>
    <property type="match status" value="1"/>
</dbReference>
<keyword evidence="3 4" id="KW-0326">Glycosidase</keyword>
<feature type="transmembrane region" description="Helical" evidence="6">
    <location>
        <begin position="416"/>
        <end position="436"/>
    </location>
</feature>
<keyword evidence="6" id="KW-0472">Membrane</keyword>
<dbReference type="GO" id="GO:0004557">
    <property type="term" value="F:alpha-galactosidase activity"/>
    <property type="evidence" value="ECO:0007669"/>
    <property type="project" value="UniProtKB-EC"/>
</dbReference>
<dbReference type="Proteomes" id="UP001428341">
    <property type="component" value="Unassembled WGS sequence"/>
</dbReference>
<evidence type="ECO:0000256" key="3">
    <source>
        <dbReference type="ARBA" id="ARBA00023295"/>
    </source>
</evidence>
<comment type="catalytic activity">
    <reaction evidence="4">
        <text>Hydrolysis of terminal, non-reducing alpha-D-galactose residues in alpha-D-galactosides, including galactose oligosaccharides, galactomannans and galactolipids.</text>
        <dbReference type="EC" id="3.2.1.22"/>
    </reaction>
</comment>
<protein>
    <recommendedName>
        <fullName evidence="4">Alpha-galactosidase</fullName>
        <ecNumber evidence="4">3.2.1.22</ecNumber>
    </recommendedName>
    <alternativeName>
        <fullName evidence="4">Melibiase</fullName>
    </alternativeName>
</protein>
<dbReference type="PANTHER" id="PTHR11452">
    <property type="entry name" value="ALPHA-GALACTOSIDASE/ALPHA-N-ACETYLGALACTOSAMINIDASE"/>
    <property type="match status" value="1"/>
</dbReference>
<evidence type="ECO:0000313" key="7">
    <source>
        <dbReference type="EMBL" id="KAK9223762.1"/>
    </source>
</evidence>
<evidence type="ECO:0000313" key="8">
    <source>
        <dbReference type="Proteomes" id="UP001428341"/>
    </source>
</evidence>
<keyword evidence="2 4" id="KW-0378">Hydrolase</keyword>
<gene>
    <name evidence="7" type="ORF">WN944_012208</name>
</gene>
<keyword evidence="8" id="KW-1185">Reference proteome</keyword>
<comment type="caution">
    <text evidence="7">The sequence shown here is derived from an EMBL/GenBank/DDBJ whole genome shotgun (WGS) entry which is preliminary data.</text>
</comment>
<name>A0AAP0N1B6_9ROSI</name>
<dbReference type="GO" id="GO:0005975">
    <property type="term" value="P:carbohydrate metabolic process"/>
    <property type="evidence" value="ECO:0007669"/>
    <property type="project" value="InterPro"/>
</dbReference>
<dbReference type="AlphaFoldDB" id="A0AAP0N1B6"/>
<keyword evidence="4" id="KW-1015">Disulfide bond</keyword>
<keyword evidence="6" id="KW-1133">Transmembrane helix</keyword>
<dbReference type="Pfam" id="PF16499">
    <property type="entry name" value="Melibiase_2"/>
    <property type="match status" value="1"/>
</dbReference>
<organism evidence="7 8">
    <name type="scientific">Citrus x changshan-huyou</name>
    <dbReference type="NCBI Taxonomy" id="2935761"/>
    <lineage>
        <taxon>Eukaryota</taxon>
        <taxon>Viridiplantae</taxon>
        <taxon>Streptophyta</taxon>
        <taxon>Embryophyta</taxon>
        <taxon>Tracheophyta</taxon>
        <taxon>Spermatophyta</taxon>
        <taxon>Magnoliopsida</taxon>
        <taxon>eudicotyledons</taxon>
        <taxon>Gunneridae</taxon>
        <taxon>Pentapetalae</taxon>
        <taxon>rosids</taxon>
        <taxon>malvids</taxon>
        <taxon>Sapindales</taxon>
        <taxon>Rutaceae</taxon>
        <taxon>Aurantioideae</taxon>
        <taxon>Citrus</taxon>
    </lineage>
</organism>
<dbReference type="SUPFAM" id="SSF52540">
    <property type="entry name" value="P-loop containing nucleoside triphosphate hydrolases"/>
    <property type="match status" value="1"/>
</dbReference>
<dbReference type="InterPro" id="IPR013785">
    <property type="entry name" value="Aldolase_TIM"/>
</dbReference>
<dbReference type="GO" id="GO:0009505">
    <property type="term" value="C:plant-type cell wall"/>
    <property type="evidence" value="ECO:0007669"/>
    <property type="project" value="TreeGrafter"/>
</dbReference>
<accession>A0AAP0N1B6</accession>
<reference evidence="7 8" key="1">
    <citation type="submission" date="2024-05" db="EMBL/GenBank/DDBJ databases">
        <title>Haplotype-resolved chromosome-level genome assembly of Huyou (Citrus changshanensis).</title>
        <authorList>
            <person name="Miao C."/>
            <person name="Chen W."/>
            <person name="Wu Y."/>
            <person name="Wang L."/>
            <person name="Zhao S."/>
            <person name="Grierson D."/>
            <person name="Xu C."/>
            <person name="Chen K."/>
        </authorList>
    </citation>
    <scope>NUCLEOTIDE SEQUENCE [LARGE SCALE GENOMIC DNA]</scope>
    <source>
        <strain evidence="7">01-14</strain>
        <tissue evidence="7">Leaf</tissue>
    </source>
</reference>
<keyword evidence="6" id="KW-0812">Transmembrane</keyword>
<sequence>MKMGFAVVGSVFVVLAILRIVSTLTNAINISTNARQRLHPVSSSQWPRSDSSHGAHEALVSTGLAALGYKYVNIDKPFKLIMHSEKAFSCYSHLNFERPKQMIAGQKVSETGGFRTCSNTMPGSLGHELQDEGTFAQWGIDYLKYDNCFHDGSKPQERYTKMSYALLKAGRPILYSIWGTKIQRNGLVRNAWRTTGDIRDKWESITSIADQNNVWGRFAGPGRWNGPLLIGYDIRSASGETLKILGNKEVIVVNQDPLGVPRRKIRSKGALEQIFKAQPIIFSRQYADLGKAAIKRKNCGSFLLHGEKLEFLYQLRLLSETCGGQRSWAHGLSLELDTLAFFLFMDIEYQFEDEVNRIKTKTRGRGPSGRGKTTLPTTLGGRLSTGETRGNIDYNNNPLSRTVKRKTGFVAHSNVFYLHLTVTETLVFIALFRLPIVSPTRRKCYRLRQ</sequence>
<dbReference type="PRINTS" id="PR00740">
    <property type="entry name" value="GLHYDRLASE27"/>
</dbReference>
<evidence type="ECO:0000256" key="6">
    <source>
        <dbReference type="SAM" id="Phobius"/>
    </source>
</evidence>
<dbReference type="SUPFAM" id="SSF51445">
    <property type="entry name" value="(Trans)glycosidases"/>
    <property type="match status" value="1"/>
</dbReference>